<keyword evidence="4" id="KW-1185">Reference proteome</keyword>
<proteinExistence type="predicted"/>
<reference evidence="3 4" key="1">
    <citation type="submission" date="2019-03" db="EMBL/GenBank/DDBJ databases">
        <title>Genomic Encyclopedia of Type Strains, Phase IV (KMG-IV): sequencing the most valuable type-strain genomes for metagenomic binning, comparative biology and taxonomic classification.</title>
        <authorList>
            <person name="Goeker M."/>
        </authorList>
    </citation>
    <scope>NUCLEOTIDE SEQUENCE [LARGE SCALE GENOMIC DNA]</scope>
    <source>
        <strain evidence="3 4">DSM 11170</strain>
    </source>
</reference>
<dbReference type="AlphaFoldDB" id="A0A4R2S148"/>
<evidence type="ECO:0000313" key="4">
    <source>
        <dbReference type="Proteomes" id="UP000294813"/>
    </source>
</evidence>
<organism evidence="3 4">
    <name type="scientific">Heliophilum fasciatum</name>
    <dbReference type="NCBI Taxonomy" id="35700"/>
    <lineage>
        <taxon>Bacteria</taxon>
        <taxon>Bacillati</taxon>
        <taxon>Bacillota</taxon>
        <taxon>Clostridia</taxon>
        <taxon>Eubacteriales</taxon>
        <taxon>Heliobacteriaceae</taxon>
        <taxon>Heliophilum</taxon>
    </lineage>
</organism>
<sequence>MITSQENKRNGSTKKEIRLASQPLLVDKAVEMLESFIGKLPWKTGEFDFIKLALIESFVNAAIHGNKQSPDKQVCLTMEMTEEHLIIMVADEGNGFVPRENQEMDLYSESGRGILLIRASMDEVSYHDGGRCIRMVKKLPH</sequence>
<feature type="domain" description="Histidine kinase/HSP90-like ATPase" evidence="2">
    <location>
        <begin position="22"/>
        <end position="137"/>
    </location>
</feature>
<protein>
    <submittedName>
        <fullName evidence="3">Serine/threonine-protein kinase RsbW</fullName>
    </submittedName>
</protein>
<comment type="caution">
    <text evidence="3">The sequence shown here is derived from an EMBL/GenBank/DDBJ whole genome shotgun (WGS) entry which is preliminary data.</text>
</comment>
<evidence type="ECO:0000256" key="1">
    <source>
        <dbReference type="ARBA" id="ARBA00022527"/>
    </source>
</evidence>
<dbReference type="PANTHER" id="PTHR35526">
    <property type="entry name" value="ANTI-SIGMA-F FACTOR RSBW-RELATED"/>
    <property type="match status" value="1"/>
</dbReference>
<dbReference type="InterPro" id="IPR050267">
    <property type="entry name" value="Anti-sigma-factor_SerPK"/>
</dbReference>
<dbReference type="Pfam" id="PF13581">
    <property type="entry name" value="HATPase_c_2"/>
    <property type="match status" value="1"/>
</dbReference>
<dbReference type="InterPro" id="IPR003594">
    <property type="entry name" value="HATPase_dom"/>
</dbReference>
<keyword evidence="1" id="KW-0723">Serine/threonine-protein kinase</keyword>
<evidence type="ECO:0000313" key="3">
    <source>
        <dbReference type="EMBL" id="TCP68927.1"/>
    </source>
</evidence>
<keyword evidence="3" id="KW-0808">Transferase</keyword>
<dbReference type="CDD" id="cd16936">
    <property type="entry name" value="HATPase_RsbW-like"/>
    <property type="match status" value="1"/>
</dbReference>
<dbReference type="PANTHER" id="PTHR35526:SF3">
    <property type="entry name" value="ANTI-SIGMA-F FACTOR RSBW"/>
    <property type="match status" value="1"/>
</dbReference>
<gene>
    <name evidence="3" type="ORF">EDD73_10193</name>
</gene>
<dbReference type="InterPro" id="IPR036890">
    <property type="entry name" value="HATPase_C_sf"/>
</dbReference>
<evidence type="ECO:0000259" key="2">
    <source>
        <dbReference type="Pfam" id="PF13581"/>
    </source>
</evidence>
<dbReference type="GO" id="GO:0004674">
    <property type="term" value="F:protein serine/threonine kinase activity"/>
    <property type="evidence" value="ECO:0007669"/>
    <property type="project" value="UniProtKB-KW"/>
</dbReference>
<keyword evidence="3" id="KW-0418">Kinase</keyword>
<dbReference type="Proteomes" id="UP000294813">
    <property type="component" value="Unassembled WGS sequence"/>
</dbReference>
<name>A0A4R2S148_9FIRM</name>
<accession>A0A4R2S148</accession>
<dbReference type="Gene3D" id="3.30.565.10">
    <property type="entry name" value="Histidine kinase-like ATPase, C-terminal domain"/>
    <property type="match status" value="1"/>
</dbReference>
<dbReference type="SUPFAM" id="SSF55874">
    <property type="entry name" value="ATPase domain of HSP90 chaperone/DNA topoisomerase II/histidine kinase"/>
    <property type="match status" value="1"/>
</dbReference>
<dbReference type="EMBL" id="SLXT01000001">
    <property type="protein sequence ID" value="TCP68927.1"/>
    <property type="molecule type" value="Genomic_DNA"/>
</dbReference>